<feature type="domain" description="Phorbol-ester/DAG-type" evidence="5">
    <location>
        <begin position="564"/>
        <end position="619"/>
    </location>
</feature>
<proteinExistence type="predicted"/>
<dbReference type="EMBL" id="CM031831">
    <property type="protein sequence ID" value="KAG6702130.1"/>
    <property type="molecule type" value="Genomic_DNA"/>
</dbReference>
<dbReference type="AlphaFoldDB" id="A0A922EFS1"/>
<dbReference type="SMART" id="SM00249">
    <property type="entry name" value="PHD"/>
    <property type="match status" value="2"/>
</dbReference>
<dbReference type="SMART" id="SM00109">
    <property type="entry name" value="C1"/>
    <property type="match status" value="4"/>
</dbReference>
<evidence type="ECO:0000313" key="6">
    <source>
        <dbReference type="EMBL" id="KAG6702130.1"/>
    </source>
</evidence>
<dbReference type="Proteomes" id="UP000811246">
    <property type="component" value="Chromosome 7"/>
</dbReference>
<dbReference type="PROSITE" id="PS50081">
    <property type="entry name" value="ZF_DAG_PE_2"/>
    <property type="match status" value="1"/>
</dbReference>
<dbReference type="GO" id="GO:0008270">
    <property type="term" value="F:zinc ion binding"/>
    <property type="evidence" value="ECO:0007669"/>
    <property type="project" value="UniProtKB-KW"/>
</dbReference>
<dbReference type="InterPro" id="IPR002219">
    <property type="entry name" value="PKC_DAG/PE"/>
</dbReference>
<sequence length="620" mass="72016">MDQLQHFSHPHPLLLSLDEYRRFCALCRERVSSRTPCYKCNEDGCKYFYMHISCAELPYQLHHPGHPKHDPLTLMKTNLGDQCDNCRTRQTNLFHQHRSYMYTCSLCKFHLCIQCASFSLTTKVGIHDHPLTLIQKLFQFTCDQCEKEGNGMFYFCVSCSFMVHPECTLLPLVVQPPSIKAEFHDHSMTLARKLISFTCDACGKKGRGMFYFCDVCSFVTHLDCASLPLVVKVIRHEHPLKLISQLPAISPFNFRRCNLCFRMVNIDYMVYDCSSCDYAAHIHCATSKEERDETFVTSMLEHEELRIDESTDILTYNVKRFEPGVDGIKIAAEIKHFSHEHDLKLIDKLGINEKCDACTRYIFTPYYACAQCRFFLHKSCVELKPRIRHVLHEHSLLLLPWTTHDSGCFGCDACGRDCNGFTYNCEECKFNLDVQCISLQYKFTHGSHEHQLIFSRSQDDRKCNNCDSKKILFWCENGEFALDYKCLTLPHSVWYEQHEHPFTLCYAPKDDSGEYYCDICEKERDPWCWFYYCADCLYPAHLECILGEFPNIKFGKTRTIDNHQHPLALAIVSKTSDDGRHLCEVCGYSFTLEAGLAYECAECKFNVHRRCLYKIGTSKG</sequence>
<evidence type="ECO:0000256" key="1">
    <source>
        <dbReference type="ARBA" id="ARBA00022723"/>
    </source>
</evidence>
<organism evidence="6 7">
    <name type="scientific">Carya illinoinensis</name>
    <name type="common">Pecan</name>
    <dbReference type="NCBI Taxonomy" id="32201"/>
    <lineage>
        <taxon>Eukaryota</taxon>
        <taxon>Viridiplantae</taxon>
        <taxon>Streptophyta</taxon>
        <taxon>Embryophyta</taxon>
        <taxon>Tracheophyta</taxon>
        <taxon>Spermatophyta</taxon>
        <taxon>Magnoliopsida</taxon>
        <taxon>eudicotyledons</taxon>
        <taxon>Gunneridae</taxon>
        <taxon>Pentapetalae</taxon>
        <taxon>rosids</taxon>
        <taxon>fabids</taxon>
        <taxon>Fagales</taxon>
        <taxon>Juglandaceae</taxon>
        <taxon>Carya</taxon>
    </lineage>
</organism>
<gene>
    <name evidence="6" type="ORF">I3842_07G018900</name>
</gene>
<dbReference type="PANTHER" id="PTHR32410:SF163">
    <property type="entry name" value="DC1 DOMAIN-CONTAINING PROTEIN"/>
    <property type="match status" value="1"/>
</dbReference>
<keyword evidence="2" id="KW-0677">Repeat</keyword>
<keyword evidence="1" id="KW-0479">Metal-binding</keyword>
<accession>A0A922EFS1</accession>
<dbReference type="InterPro" id="IPR053192">
    <property type="entry name" value="Vacuole_Formation_Reg"/>
</dbReference>
<evidence type="ECO:0000313" key="7">
    <source>
        <dbReference type="Proteomes" id="UP000811246"/>
    </source>
</evidence>
<evidence type="ECO:0000256" key="3">
    <source>
        <dbReference type="ARBA" id="ARBA00022771"/>
    </source>
</evidence>
<dbReference type="Pfam" id="PF03107">
    <property type="entry name" value="C1_2"/>
    <property type="match status" value="8"/>
</dbReference>
<evidence type="ECO:0000256" key="4">
    <source>
        <dbReference type="ARBA" id="ARBA00022833"/>
    </source>
</evidence>
<dbReference type="PANTHER" id="PTHR32410">
    <property type="entry name" value="CYSTEINE/HISTIDINE-RICH C1 DOMAIN FAMILY PROTEIN"/>
    <property type="match status" value="1"/>
</dbReference>
<comment type="caution">
    <text evidence="6">The sequence shown here is derived from an EMBL/GenBank/DDBJ whole genome shotgun (WGS) entry which is preliminary data.</text>
</comment>
<reference evidence="6" key="1">
    <citation type="submission" date="2021-01" db="EMBL/GenBank/DDBJ databases">
        <authorList>
            <person name="Lovell J.T."/>
            <person name="Bentley N."/>
            <person name="Bhattarai G."/>
            <person name="Jenkins J.W."/>
            <person name="Sreedasyam A."/>
            <person name="Alarcon Y."/>
            <person name="Bock C."/>
            <person name="Boston L."/>
            <person name="Carlson J."/>
            <person name="Cervantes K."/>
            <person name="Clermont K."/>
            <person name="Krom N."/>
            <person name="Kubenka K."/>
            <person name="Mamidi S."/>
            <person name="Mattison C."/>
            <person name="Monteros M."/>
            <person name="Pisani C."/>
            <person name="Plott C."/>
            <person name="Rajasekar S."/>
            <person name="Rhein H.S."/>
            <person name="Rohla C."/>
            <person name="Song M."/>
            <person name="Hilaire R.S."/>
            <person name="Shu S."/>
            <person name="Wells L."/>
            <person name="Wang X."/>
            <person name="Webber J."/>
            <person name="Heerema R.J."/>
            <person name="Klein P."/>
            <person name="Conner P."/>
            <person name="Grauke L."/>
            <person name="Grimwood J."/>
            <person name="Schmutz J."/>
            <person name="Randall J.J."/>
        </authorList>
    </citation>
    <scope>NUCLEOTIDE SEQUENCE</scope>
    <source>
        <tissue evidence="6">Leaf</tissue>
    </source>
</reference>
<keyword evidence="4" id="KW-0862">Zinc</keyword>
<name>A0A922EFS1_CARIL</name>
<evidence type="ECO:0000259" key="5">
    <source>
        <dbReference type="PROSITE" id="PS50081"/>
    </source>
</evidence>
<evidence type="ECO:0000256" key="2">
    <source>
        <dbReference type="ARBA" id="ARBA00022737"/>
    </source>
</evidence>
<keyword evidence="3" id="KW-0863">Zinc-finger</keyword>
<dbReference type="EMBL" id="CM031831">
    <property type="protein sequence ID" value="KAG6702131.1"/>
    <property type="molecule type" value="Genomic_DNA"/>
</dbReference>
<protein>
    <recommendedName>
        <fullName evidence="5">Phorbol-ester/DAG-type domain-containing protein</fullName>
    </recommendedName>
</protein>
<dbReference type="InterPro" id="IPR004146">
    <property type="entry name" value="DC1"/>
</dbReference>
<dbReference type="InterPro" id="IPR001965">
    <property type="entry name" value="Znf_PHD"/>
</dbReference>